<evidence type="ECO:0000256" key="2">
    <source>
        <dbReference type="SAM" id="Phobius"/>
    </source>
</evidence>
<proteinExistence type="predicted"/>
<keyword evidence="2" id="KW-1133">Transmembrane helix</keyword>
<name>A0ABY4YZF1_9MICO</name>
<dbReference type="Proteomes" id="UP001056455">
    <property type="component" value="Chromosome"/>
</dbReference>
<dbReference type="InterPro" id="IPR036869">
    <property type="entry name" value="J_dom_sf"/>
</dbReference>
<feature type="compositionally biased region" description="Basic and acidic residues" evidence="1">
    <location>
        <begin position="86"/>
        <end position="96"/>
    </location>
</feature>
<keyword evidence="5" id="KW-1185">Reference proteome</keyword>
<feature type="transmembrane region" description="Helical" evidence="2">
    <location>
        <begin position="175"/>
        <end position="195"/>
    </location>
</feature>
<gene>
    <name evidence="4" type="ORF">NF556_10150</name>
</gene>
<dbReference type="PANTHER" id="PTHR24074">
    <property type="entry name" value="CO-CHAPERONE PROTEIN DJLA"/>
    <property type="match status" value="1"/>
</dbReference>
<evidence type="ECO:0000256" key="1">
    <source>
        <dbReference type="SAM" id="MobiDB-lite"/>
    </source>
</evidence>
<dbReference type="InterPro" id="IPR001623">
    <property type="entry name" value="DnaJ_domain"/>
</dbReference>
<protein>
    <submittedName>
        <fullName evidence="4">J domain-containing protein</fullName>
    </submittedName>
</protein>
<dbReference type="SMART" id="SM00271">
    <property type="entry name" value="DnaJ"/>
    <property type="match status" value="1"/>
</dbReference>
<dbReference type="Gene3D" id="1.10.287.110">
    <property type="entry name" value="DnaJ domain"/>
    <property type="match status" value="1"/>
</dbReference>
<dbReference type="Pfam" id="PF00226">
    <property type="entry name" value="DnaJ"/>
    <property type="match status" value="1"/>
</dbReference>
<reference evidence="4" key="1">
    <citation type="submission" date="2022-06" db="EMBL/GenBank/DDBJ databases">
        <title>Ornithinimicrobium HY1793.</title>
        <authorList>
            <person name="Huang Y."/>
        </authorList>
    </citation>
    <scope>NUCLEOTIDE SEQUENCE</scope>
    <source>
        <strain evidence="4">HY1793</strain>
    </source>
</reference>
<dbReference type="CDD" id="cd06257">
    <property type="entry name" value="DnaJ"/>
    <property type="match status" value="1"/>
</dbReference>
<sequence length="402" mass="42665">MSQTHYDLLGVPPDADQAQIRSAFRRAMRRHHPDMADGQGDPEMATKVTAAYEVLSDEARRAEYNLDLRRTGQSAGQSPEQTQPDAHPRKQNDRAKARPAGPVINNSDKPEFRMPGRRYAQSIMVALGLLTVLVALNQLLPAWGVSTPWVVVPVVAGASLAAVKNCGYARPVPKTFAWAAAVVALVATEVGMWILAGGPNVLVRAAHLVCGGWVLAVLLGSAVSANRGVSRDGWTRNLRGMNLFGQEPSSAADSAVHAAVSRLFGDAAVRVMVNTDKAFSHVVTRGDRAVFIRGVMCSSGTVRWDGSTLVQDHHGSATAVTFREFDSFAQLTLARVPGVQVLFLVALFTSDGGPVSVTGRSPAGVLAVDGAVLASGLSDFLGEADHVVDVEKTVAAFERMVA</sequence>
<dbReference type="InterPro" id="IPR050817">
    <property type="entry name" value="DjlA_DnaK_co-chaperone"/>
</dbReference>
<evidence type="ECO:0000259" key="3">
    <source>
        <dbReference type="PROSITE" id="PS50076"/>
    </source>
</evidence>
<feature type="region of interest" description="Disordered" evidence="1">
    <location>
        <begin position="70"/>
        <end position="111"/>
    </location>
</feature>
<evidence type="ECO:0000313" key="4">
    <source>
        <dbReference type="EMBL" id="USQ81977.1"/>
    </source>
</evidence>
<feature type="transmembrane region" description="Helical" evidence="2">
    <location>
        <begin position="119"/>
        <end position="140"/>
    </location>
</feature>
<evidence type="ECO:0000313" key="5">
    <source>
        <dbReference type="Proteomes" id="UP001056455"/>
    </source>
</evidence>
<keyword evidence="2" id="KW-0812">Transmembrane</keyword>
<dbReference type="RefSeq" id="WP_252595509.1">
    <property type="nucleotide sequence ID" value="NZ_CP099489.1"/>
</dbReference>
<dbReference type="SUPFAM" id="SSF46565">
    <property type="entry name" value="Chaperone J-domain"/>
    <property type="match status" value="1"/>
</dbReference>
<accession>A0ABY4YZF1</accession>
<feature type="domain" description="J" evidence="3">
    <location>
        <begin position="4"/>
        <end position="68"/>
    </location>
</feature>
<feature type="transmembrane region" description="Helical" evidence="2">
    <location>
        <begin position="146"/>
        <end position="163"/>
    </location>
</feature>
<dbReference type="PROSITE" id="PS50076">
    <property type="entry name" value="DNAJ_2"/>
    <property type="match status" value="1"/>
</dbReference>
<feature type="compositionally biased region" description="Polar residues" evidence="1">
    <location>
        <begin position="71"/>
        <end position="84"/>
    </location>
</feature>
<dbReference type="EMBL" id="CP099489">
    <property type="protein sequence ID" value="USQ81977.1"/>
    <property type="molecule type" value="Genomic_DNA"/>
</dbReference>
<keyword evidence="2" id="KW-0472">Membrane</keyword>
<dbReference type="PRINTS" id="PR00625">
    <property type="entry name" value="JDOMAIN"/>
</dbReference>
<organism evidence="4 5">
    <name type="scientific">Ornithinimicrobium faecis</name>
    <dbReference type="NCBI Taxonomy" id="2934158"/>
    <lineage>
        <taxon>Bacteria</taxon>
        <taxon>Bacillati</taxon>
        <taxon>Actinomycetota</taxon>
        <taxon>Actinomycetes</taxon>
        <taxon>Micrococcales</taxon>
        <taxon>Ornithinimicrobiaceae</taxon>
        <taxon>Ornithinimicrobium</taxon>
    </lineage>
</organism>
<feature type="transmembrane region" description="Helical" evidence="2">
    <location>
        <begin position="201"/>
        <end position="223"/>
    </location>
</feature>